<evidence type="ECO:0008006" key="4">
    <source>
        <dbReference type="Google" id="ProtNLM"/>
    </source>
</evidence>
<reference evidence="2 3" key="1">
    <citation type="journal article" date="2019" name="Environ. Microbiol.">
        <title>Species interactions and distinct microbial communities in high Arctic permafrost affected cryosols are associated with the CH4 and CO2 gas fluxes.</title>
        <authorList>
            <person name="Altshuler I."/>
            <person name="Hamel J."/>
            <person name="Turney S."/>
            <person name="Magnuson E."/>
            <person name="Levesque R."/>
            <person name="Greer C."/>
            <person name="Whyte L.G."/>
        </authorList>
    </citation>
    <scope>NUCLEOTIDE SEQUENCE [LARGE SCALE GENOMIC DNA]</scope>
    <source>
        <strain evidence="2 3">S5.20</strain>
    </source>
</reference>
<comment type="caution">
    <text evidence="2">The sequence shown here is derived from an EMBL/GenBank/DDBJ whole genome shotgun (WGS) entry which is preliminary data.</text>
</comment>
<keyword evidence="1" id="KW-0732">Signal</keyword>
<dbReference type="AlphaFoldDB" id="A0A502E2H9"/>
<protein>
    <recommendedName>
        <fullName evidence="4">Lipoprotein</fullName>
    </recommendedName>
</protein>
<sequence>MGIRITLSAMRSVVALLTTLLVCSACGPAQGASGSSVVRSAVAGANAPGADVPETLAAATAAAQANIDRFTAGDFAGVWEHMEDSVREGITQKDFVTFYDTCKKTGAPISVRGMRLQPQDEAIVLMKVSGVERSRIMVYEGGVWNMQATEGFASHLGEPVADIIAKEEAAGLCSR</sequence>
<dbReference type="Proteomes" id="UP000320095">
    <property type="component" value="Unassembled WGS sequence"/>
</dbReference>
<evidence type="ECO:0000256" key="1">
    <source>
        <dbReference type="SAM" id="SignalP"/>
    </source>
</evidence>
<organism evidence="2 3">
    <name type="scientific">Mycolicibacterium hodleri</name>
    <dbReference type="NCBI Taxonomy" id="49897"/>
    <lineage>
        <taxon>Bacteria</taxon>
        <taxon>Bacillati</taxon>
        <taxon>Actinomycetota</taxon>
        <taxon>Actinomycetes</taxon>
        <taxon>Mycobacteriales</taxon>
        <taxon>Mycobacteriaceae</taxon>
        <taxon>Mycolicibacterium</taxon>
    </lineage>
</organism>
<keyword evidence="3" id="KW-1185">Reference proteome</keyword>
<name>A0A502E2H9_9MYCO</name>
<evidence type="ECO:0000313" key="2">
    <source>
        <dbReference type="EMBL" id="TPG31895.1"/>
    </source>
</evidence>
<accession>A0A502E2H9</accession>
<feature type="chain" id="PRO_5021333070" description="Lipoprotein" evidence="1">
    <location>
        <begin position="32"/>
        <end position="175"/>
    </location>
</feature>
<dbReference type="EMBL" id="RCZG01000010">
    <property type="protein sequence ID" value="TPG31895.1"/>
    <property type="molecule type" value="Genomic_DNA"/>
</dbReference>
<gene>
    <name evidence="2" type="ORF">EAH80_21240</name>
</gene>
<feature type="signal peptide" evidence="1">
    <location>
        <begin position="1"/>
        <end position="31"/>
    </location>
</feature>
<proteinExistence type="predicted"/>
<evidence type="ECO:0000313" key="3">
    <source>
        <dbReference type="Proteomes" id="UP000320095"/>
    </source>
</evidence>